<evidence type="ECO:0000256" key="12">
    <source>
        <dbReference type="RuleBase" id="RU000605"/>
    </source>
</evidence>
<feature type="binding site" evidence="11">
    <location>
        <position position="281"/>
    </location>
    <ligand>
        <name>FMN</name>
        <dbReference type="ChEBI" id="CHEBI:58210"/>
    </ligand>
</feature>
<evidence type="ECO:0000256" key="4">
    <source>
        <dbReference type="ARBA" id="ARBA00022605"/>
    </source>
</evidence>
<dbReference type="InterPro" id="IPR020541">
    <property type="entry name" value="Chorismate_synthase_CS"/>
</dbReference>
<dbReference type="PROSITE" id="PS00787">
    <property type="entry name" value="CHORISMATE_SYNTHASE_1"/>
    <property type="match status" value="1"/>
</dbReference>
<evidence type="ECO:0000313" key="13">
    <source>
        <dbReference type="EMBL" id="MQN01450.1"/>
    </source>
</evidence>
<evidence type="ECO:0000256" key="5">
    <source>
        <dbReference type="ARBA" id="ARBA00022630"/>
    </source>
</evidence>
<dbReference type="NCBIfam" id="TIGR00033">
    <property type="entry name" value="aroC"/>
    <property type="match status" value="1"/>
</dbReference>
<dbReference type="GO" id="GO:0009423">
    <property type="term" value="P:chorismate biosynthetic process"/>
    <property type="evidence" value="ECO:0007669"/>
    <property type="project" value="UniProtKB-UniRule"/>
</dbReference>
<dbReference type="GO" id="GO:0005829">
    <property type="term" value="C:cytosol"/>
    <property type="evidence" value="ECO:0007669"/>
    <property type="project" value="TreeGrafter"/>
</dbReference>
<dbReference type="GO" id="GO:0010181">
    <property type="term" value="F:FMN binding"/>
    <property type="evidence" value="ECO:0007669"/>
    <property type="project" value="TreeGrafter"/>
</dbReference>
<proteinExistence type="inferred from homology"/>
<evidence type="ECO:0000256" key="6">
    <source>
        <dbReference type="ARBA" id="ARBA00022643"/>
    </source>
</evidence>
<evidence type="ECO:0000256" key="1">
    <source>
        <dbReference type="ARBA" id="ARBA00005044"/>
    </source>
</evidence>
<comment type="similarity">
    <text evidence="2 11 12">Belongs to the chorismate synthase family.</text>
</comment>
<feature type="binding site" evidence="11">
    <location>
        <position position="48"/>
    </location>
    <ligand>
        <name>NADP(+)</name>
        <dbReference type="ChEBI" id="CHEBI:58349"/>
    </ligand>
</feature>
<dbReference type="InterPro" id="IPR000453">
    <property type="entry name" value="Chorismate_synth"/>
</dbReference>
<reference evidence="13" key="1">
    <citation type="journal article" date="2020" name="Appl. Environ. Microbiol.">
        <title>Medium-Chain Fatty Acid Synthesis by 'Candidatus Weimeria bifida' gen. nov., sp. nov., and 'Candidatus Pseudoramibacter fermentans' sp. nov.</title>
        <authorList>
            <person name="Scarborough M.J."/>
            <person name="Myers K.S."/>
            <person name="Donohue T.J."/>
            <person name="Noguera D.R."/>
        </authorList>
    </citation>
    <scope>NUCLEOTIDE SEQUENCE</scope>
    <source>
        <strain evidence="13">LCO1.1</strain>
    </source>
</reference>
<dbReference type="GO" id="GO:0009073">
    <property type="term" value="P:aromatic amino acid family biosynthetic process"/>
    <property type="evidence" value="ECO:0007669"/>
    <property type="project" value="UniProtKB-KW"/>
</dbReference>
<accession>A0A6N7J1G6</accession>
<comment type="caution">
    <text evidence="11">Lacks conserved residue(s) required for the propagation of feature annotation.</text>
</comment>
<dbReference type="NCBIfam" id="NF003793">
    <property type="entry name" value="PRK05382.1"/>
    <property type="match status" value="1"/>
</dbReference>
<keyword evidence="7 11" id="KW-0274">FAD</keyword>
<keyword evidence="5 11" id="KW-0285">Flavoprotein</keyword>
<dbReference type="SUPFAM" id="SSF103263">
    <property type="entry name" value="Chorismate synthase, AroC"/>
    <property type="match status" value="1"/>
</dbReference>
<dbReference type="AlphaFoldDB" id="A0A6N7J1G6"/>
<dbReference type="PANTHER" id="PTHR21085:SF0">
    <property type="entry name" value="CHORISMATE SYNTHASE"/>
    <property type="match status" value="1"/>
</dbReference>
<comment type="catalytic activity">
    <reaction evidence="11 12">
        <text>5-O-(1-carboxyvinyl)-3-phosphoshikimate = chorismate + phosphate</text>
        <dbReference type="Rhea" id="RHEA:21020"/>
        <dbReference type="ChEBI" id="CHEBI:29748"/>
        <dbReference type="ChEBI" id="CHEBI:43474"/>
        <dbReference type="ChEBI" id="CHEBI:57701"/>
        <dbReference type="EC" id="4.2.3.5"/>
    </reaction>
</comment>
<dbReference type="Pfam" id="PF01264">
    <property type="entry name" value="Chorismate_synt"/>
    <property type="match status" value="1"/>
</dbReference>
<dbReference type="EC" id="4.2.3.5" evidence="3 11"/>
<dbReference type="PANTHER" id="PTHR21085">
    <property type="entry name" value="CHORISMATE SYNTHASE"/>
    <property type="match status" value="1"/>
</dbReference>
<dbReference type="HAMAP" id="MF_00300">
    <property type="entry name" value="Chorismate_synth"/>
    <property type="match status" value="1"/>
</dbReference>
<dbReference type="FunFam" id="3.60.150.10:FF:000002">
    <property type="entry name" value="Chorismate synthase"/>
    <property type="match status" value="1"/>
</dbReference>
<dbReference type="Gene3D" id="3.60.150.10">
    <property type="entry name" value="Chorismate synthase AroC"/>
    <property type="match status" value="1"/>
</dbReference>
<evidence type="ECO:0000256" key="11">
    <source>
        <dbReference type="HAMAP-Rule" id="MF_00300"/>
    </source>
</evidence>
<dbReference type="GO" id="GO:0008652">
    <property type="term" value="P:amino acid biosynthetic process"/>
    <property type="evidence" value="ECO:0007669"/>
    <property type="project" value="UniProtKB-KW"/>
</dbReference>
<evidence type="ECO:0000256" key="8">
    <source>
        <dbReference type="ARBA" id="ARBA00022857"/>
    </source>
</evidence>
<sequence>MAGSVFGNNFKVTTFGESHGKAIGCIIDGCPAGLHLSSEHIQKYLDRRKPGQSDFTTKRKESDKALILSGVFEGKTEGTPIAILIKNEDQHSKDYEELKDKFRPGHADFGYFSKYGIRDYRGGGRSSGRETAARVAAGAVAAKLLDEFGIEIHAYTKAIGPVEISDCDLSECAENPLYMPDHKAYEKASDYLEKCIKEKDSAGGVVECIASGVPAGLGDPVFDKLDARLAYGIMSIGAVKGFEVGDGCKAALSKGSENNDEFFSENGRVHKKTNHSGGILGGISDGSDIILRAYIKPTPSIARPQSTVTEAGDDTTIEIKGRHDPVIVPRAVVVVESMTALVLADALLENQYAKVDRIKL</sequence>
<keyword evidence="9 11" id="KW-0057">Aromatic amino acid biosynthesis</keyword>
<evidence type="ECO:0000256" key="2">
    <source>
        <dbReference type="ARBA" id="ARBA00008014"/>
    </source>
</evidence>
<evidence type="ECO:0000256" key="9">
    <source>
        <dbReference type="ARBA" id="ARBA00023141"/>
    </source>
</evidence>
<comment type="cofactor">
    <cofactor evidence="11 12">
        <name>FMNH2</name>
        <dbReference type="ChEBI" id="CHEBI:57618"/>
    </cofactor>
    <text evidence="11 12">Reduced FMN (FMNH(2)).</text>
</comment>
<organism evidence="13 14">
    <name type="scientific">Candidatus Weimeria bifida</name>
    <dbReference type="NCBI Taxonomy" id="2599074"/>
    <lineage>
        <taxon>Bacteria</taxon>
        <taxon>Bacillati</taxon>
        <taxon>Bacillota</taxon>
        <taxon>Clostridia</taxon>
        <taxon>Lachnospirales</taxon>
        <taxon>Lachnospiraceae</taxon>
        <taxon>Candidatus Weimeria</taxon>
    </lineage>
</organism>
<dbReference type="EMBL" id="VOGC01000006">
    <property type="protein sequence ID" value="MQN01450.1"/>
    <property type="molecule type" value="Genomic_DNA"/>
</dbReference>
<evidence type="ECO:0000256" key="3">
    <source>
        <dbReference type="ARBA" id="ARBA00013036"/>
    </source>
</evidence>
<gene>
    <name evidence="11 13" type="primary">aroC</name>
    <name evidence="13" type="ORF">FRC54_05905</name>
</gene>
<evidence type="ECO:0000256" key="7">
    <source>
        <dbReference type="ARBA" id="ARBA00022827"/>
    </source>
</evidence>
<keyword evidence="4 11" id="KW-0028">Amino-acid biosynthesis</keyword>
<keyword evidence="14" id="KW-1185">Reference proteome</keyword>
<dbReference type="PROSITE" id="PS00789">
    <property type="entry name" value="CHORISMATE_SYNTHASE_3"/>
    <property type="match status" value="1"/>
</dbReference>
<protein>
    <recommendedName>
        <fullName evidence="3 11">Chorismate synthase</fullName>
        <shortName evidence="11">CS</shortName>
        <ecNumber evidence="3 11">4.2.3.5</ecNumber>
    </recommendedName>
    <alternativeName>
        <fullName evidence="11">5-enolpyruvylshikimate-3-phosphate phospholyase</fullName>
    </alternativeName>
</protein>
<comment type="function">
    <text evidence="11">Catalyzes the anti-1,4-elimination of the C-3 phosphate and the C-6 proR hydrogen from 5-enolpyruvylshikimate-3-phosphate (EPSP) to yield chorismate, which is the branch point compound that serves as the starting substrate for the three terminal pathways of aromatic amino acid biosynthesis. This reaction introduces a second double bond into the aromatic ring system.</text>
</comment>
<feature type="binding site" evidence="11">
    <location>
        <begin position="296"/>
        <end position="300"/>
    </location>
    <ligand>
        <name>FMN</name>
        <dbReference type="ChEBI" id="CHEBI:58210"/>
    </ligand>
</feature>
<keyword evidence="6 11" id="KW-0288">FMN</keyword>
<feature type="binding site" evidence="11">
    <location>
        <begin position="125"/>
        <end position="127"/>
    </location>
    <ligand>
        <name>FMN</name>
        <dbReference type="ChEBI" id="CHEBI:58210"/>
    </ligand>
</feature>
<comment type="pathway">
    <text evidence="1 11 12">Metabolic intermediate biosynthesis; chorismate biosynthesis; chorismate from D-erythrose 4-phosphate and phosphoenolpyruvate: step 7/7.</text>
</comment>
<feature type="binding site" evidence="11">
    <location>
        <position position="322"/>
    </location>
    <ligand>
        <name>FMN</name>
        <dbReference type="ChEBI" id="CHEBI:58210"/>
    </ligand>
</feature>
<dbReference type="InterPro" id="IPR035904">
    <property type="entry name" value="Chorismate_synth_AroC_sf"/>
</dbReference>
<evidence type="ECO:0000313" key="14">
    <source>
        <dbReference type="Proteomes" id="UP000460257"/>
    </source>
</evidence>
<dbReference type="CDD" id="cd07304">
    <property type="entry name" value="Chorismate_synthase"/>
    <property type="match status" value="1"/>
</dbReference>
<comment type="subunit">
    <text evidence="11">Homotetramer.</text>
</comment>
<keyword evidence="10 11" id="KW-0456">Lyase</keyword>
<dbReference type="UniPathway" id="UPA00053">
    <property type="reaction ID" value="UER00090"/>
</dbReference>
<dbReference type="Proteomes" id="UP000460257">
    <property type="component" value="Unassembled WGS sequence"/>
</dbReference>
<comment type="caution">
    <text evidence="13">The sequence shown here is derived from an EMBL/GenBank/DDBJ whole genome shotgun (WGS) entry which is preliminary data.</text>
</comment>
<keyword evidence="8 11" id="KW-0521">NADP</keyword>
<dbReference type="GO" id="GO:0004107">
    <property type="term" value="F:chorismate synthase activity"/>
    <property type="evidence" value="ECO:0007669"/>
    <property type="project" value="UniProtKB-UniRule"/>
</dbReference>
<dbReference type="PIRSF" id="PIRSF001456">
    <property type="entry name" value="Chorismate_synth"/>
    <property type="match status" value="1"/>
</dbReference>
<dbReference type="PROSITE" id="PS00788">
    <property type="entry name" value="CHORISMATE_SYNTHASE_2"/>
    <property type="match status" value="1"/>
</dbReference>
<name>A0A6N7J1G6_9FIRM</name>
<evidence type="ECO:0000256" key="10">
    <source>
        <dbReference type="ARBA" id="ARBA00023239"/>
    </source>
</evidence>